<evidence type="ECO:0008006" key="4">
    <source>
        <dbReference type="Google" id="ProtNLM"/>
    </source>
</evidence>
<reference evidence="2 3" key="1">
    <citation type="submission" date="2020-06" db="EMBL/GenBank/DDBJ databases">
        <title>Sulfitobacter algicola sp. nov., isolated from green algae.</title>
        <authorList>
            <person name="Wang C."/>
        </authorList>
    </citation>
    <scope>NUCLEOTIDE SEQUENCE [LARGE SCALE GENOMIC DNA]</scope>
    <source>
        <strain evidence="2 3">1151</strain>
    </source>
</reference>
<sequence>MKQTVAAFLITALCTAPLAAQDAEPEQGLSLMERGMQMFFQGLAQEMEPAMEDLKDLAGELEPALRAFAMEMGPALQDLSNLIDDATNYEAPAILPNGDIIIRRKPDAPVPQSGTDEIEI</sequence>
<evidence type="ECO:0000256" key="1">
    <source>
        <dbReference type="SAM" id="SignalP"/>
    </source>
</evidence>
<gene>
    <name evidence="2" type="ORF">HRQ87_17120</name>
</gene>
<proteinExistence type="predicted"/>
<accession>A0ABX2IZ70</accession>
<comment type="caution">
    <text evidence="2">The sequence shown here is derived from an EMBL/GenBank/DDBJ whole genome shotgun (WGS) entry which is preliminary data.</text>
</comment>
<feature type="signal peptide" evidence="1">
    <location>
        <begin position="1"/>
        <end position="19"/>
    </location>
</feature>
<dbReference type="RefSeq" id="WP_174139664.1">
    <property type="nucleotide sequence ID" value="NZ_JABUFE010000013.1"/>
</dbReference>
<feature type="chain" id="PRO_5045971989" description="AAA+ family ATPase" evidence="1">
    <location>
        <begin position="20"/>
        <end position="120"/>
    </location>
</feature>
<protein>
    <recommendedName>
        <fullName evidence="4">AAA+ family ATPase</fullName>
    </recommendedName>
</protein>
<keyword evidence="3" id="KW-1185">Reference proteome</keyword>
<organism evidence="2 3">
    <name type="scientific">Parasulfitobacter algicola</name>
    <dbReference type="NCBI Taxonomy" id="2614809"/>
    <lineage>
        <taxon>Bacteria</taxon>
        <taxon>Pseudomonadati</taxon>
        <taxon>Pseudomonadota</taxon>
        <taxon>Alphaproteobacteria</taxon>
        <taxon>Rhodobacterales</taxon>
        <taxon>Roseobacteraceae</taxon>
        <taxon>Parasulfitobacter</taxon>
    </lineage>
</organism>
<dbReference type="Proteomes" id="UP000777935">
    <property type="component" value="Unassembled WGS sequence"/>
</dbReference>
<evidence type="ECO:0000313" key="2">
    <source>
        <dbReference type="EMBL" id="NSX56512.1"/>
    </source>
</evidence>
<dbReference type="EMBL" id="JABUFE010000013">
    <property type="protein sequence ID" value="NSX56512.1"/>
    <property type="molecule type" value="Genomic_DNA"/>
</dbReference>
<evidence type="ECO:0000313" key="3">
    <source>
        <dbReference type="Proteomes" id="UP000777935"/>
    </source>
</evidence>
<name>A0ABX2IZ70_9RHOB</name>
<keyword evidence="1" id="KW-0732">Signal</keyword>